<dbReference type="EMBL" id="KL198069">
    <property type="protein sequence ID" value="KDQ10298.1"/>
    <property type="molecule type" value="Genomic_DNA"/>
</dbReference>
<feature type="compositionally biased region" description="Low complexity" evidence="5">
    <location>
        <begin position="93"/>
        <end position="105"/>
    </location>
</feature>
<gene>
    <name evidence="8" type="ORF">BOTBODRAFT_164051</name>
</gene>
<accession>A0A067M3G7</accession>
<feature type="region of interest" description="Disordered" evidence="5">
    <location>
        <begin position="433"/>
        <end position="457"/>
    </location>
</feature>
<keyword evidence="9" id="KW-1185">Reference proteome</keyword>
<dbReference type="Proteomes" id="UP000027195">
    <property type="component" value="Unassembled WGS sequence"/>
</dbReference>
<evidence type="ECO:0000256" key="4">
    <source>
        <dbReference type="ARBA" id="ARBA00023242"/>
    </source>
</evidence>
<feature type="compositionally biased region" description="Basic and acidic residues" evidence="5">
    <location>
        <begin position="7"/>
        <end position="22"/>
    </location>
</feature>
<evidence type="ECO:0000256" key="5">
    <source>
        <dbReference type="SAM" id="MobiDB-lite"/>
    </source>
</evidence>
<dbReference type="InParanoid" id="A0A067M3G7"/>
<feature type="region of interest" description="Disordered" evidence="5">
    <location>
        <begin position="1"/>
        <end position="39"/>
    </location>
</feature>
<dbReference type="HOGENOM" id="CLU_015750_2_2_1"/>
<reference evidence="9" key="1">
    <citation type="journal article" date="2014" name="Proc. Natl. Acad. Sci. U.S.A.">
        <title>Extensive sampling of basidiomycete genomes demonstrates inadequacy of the white-rot/brown-rot paradigm for wood decay fungi.</title>
        <authorList>
            <person name="Riley R."/>
            <person name="Salamov A.A."/>
            <person name="Brown D.W."/>
            <person name="Nagy L.G."/>
            <person name="Floudas D."/>
            <person name="Held B.W."/>
            <person name="Levasseur A."/>
            <person name="Lombard V."/>
            <person name="Morin E."/>
            <person name="Otillar R."/>
            <person name="Lindquist E.A."/>
            <person name="Sun H."/>
            <person name="LaButti K.M."/>
            <person name="Schmutz J."/>
            <person name="Jabbour D."/>
            <person name="Luo H."/>
            <person name="Baker S.E."/>
            <person name="Pisabarro A.G."/>
            <person name="Walton J.D."/>
            <person name="Blanchette R.A."/>
            <person name="Henrissat B."/>
            <person name="Martin F."/>
            <person name="Cullen D."/>
            <person name="Hibbett D.S."/>
            <person name="Grigoriev I.V."/>
        </authorList>
    </citation>
    <scope>NUCLEOTIDE SEQUENCE [LARGE SCALE GENOMIC DNA]</scope>
    <source>
        <strain evidence="9">FD-172 SS1</strain>
    </source>
</reference>
<dbReference type="PANTHER" id="PTHR14212:SF0">
    <property type="entry name" value="U4_U6 SMALL NUCLEAR RIBONUCLEOPROTEIN PRP3"/>
    <property type="match status" value="1"/>
</dbReference>
<dbReference type="InterPro" id="IPR027104">
    <property type="entry name" value="Prp3"/>
</dbReference>
<evidence type="ECO:0000313" key="8">
    <source>
        <dbReference type="EMBL" id="KDQ10298.1"/>
    </source>
</evidence>
<sequence length="634" mass="68589">MSALPKRPREAGDDSPAKKLKSDSTSANGAAAPPSLSGDALIAQRRAEIAAKMASFRAMQGGAAAAGGGGKITIPSSAPKLPSTLPTRPLPSAPTASGSTSAPAVPAIDPELAKRVAEAKRLVAASLASKAVKENPYMTMPAAAGGKKKTQVEAVQQGSGLKMAAHPLLLDTAPTAVVASKKDKYKPMQPKFASIKANARNNTPTPTPMPIVPVKEIKINPYTSGAASVAETSGFEGAPKERAGRGFKFNQKGKYVNLANQMRQEAQLEALKQRIAESARKAGLDSEFETLEKNIRREPPPDVEWWDAALLPNKSYSDLDLPEGLAGLNIRNESSPITIYVQHPIAIPAPWDKFTVGAKPLMLTKKEQKKLRKQRRQAEQQDKQDRVRMGLIPPDPPKIRLANLMKVLTSDAVQDPTKVEARVRREVAMRKKNHEKMNEERKLTDEQRREKLEAKKHSEEQKGLFGAAFKIKTLSDPSHRFKVRKNAEQYGLTGLCIFNPSFALVIVEGSAKAIKQYSRLMLVRIAWTEASRARGEDYYDDVTGAGDGDGNGDGTAGGVGGASVKGKEKAEEEEVVSLENNKCEKVWEGPLRERTFTAFKARSCPTDGSAKEVLGGKWASYWDAAKTFVGDEVV</sequence>
<protein>
    <submittedName>
        <fullName evidence="8">Uncharacterized protein</fullName>
    </submittedName>
</protein>
<keyword evidence="4" id="KW-0539">Nucleus</keyword>
<keyword evidence="2" id="KW-0507">mRNA processing</keyword>
<evidence type="ECO:0000256" key="3">
    <source>
        <dbReference type="ARBA" id="ARBA00023187"/>
    </source>
</evidence>
<dbReference type="GO" id="GO:0046540">
    <property type="term" value="C:U4/U6 x U5 tri-snRNP complex"/>
    <property type="evidence" value="ECO:0007669"/>
    <property type="project" value="InterPro"/>
</dbReference>
<dbReference type="GO" id="GO:0000398">
    <property type="term" value="P:mRNA splicing, via spliceosome"/>
    <property type="evidence" value="ECO:0007669"/>
    <property type="project" value="InterPro"/>
</dbReference>
<feature type="compositionally biased region" description="Gly residues" evidence="5">
    <location>
        <begin position="545"/>
        <end position="563"/>
    </location>
</feature>
<dbReference type="CDD" id="cd24162">
    <property type="entry name" value="Prp3_C"/>
    <property type="match status" value="1"/>
</dbReference>
<proteinExistence type="predicted"/>
<dbReference type="FunCoup" id="A0A067M3G7">
    <property type="interactions" value="585"/>
</dbReference>
<dbReference type="PANTHER" id="PTHR14212">
    <property type="entry name" value="U4/U6-ASSOCIATED RNA SPLICING FACTOR-RELATED"/>
    <property type="match status" value="1"/>
</dbReference>
<feature type="compositionally biased region" description="Basic and acidic residues" evidence="5">
    <location>
        <begin position="376"/>
        <end position="388"/>
    </location>
</feature>
<feature type="region of interest" description="Disordered" evidence="5">
    <location>
        <begin position="367"/>
        <end position="395"/>
    </location>
</feature>
<feature type="domain" description="Pre-mRNA-splicing factor 3" evidence="7">
    <location>
        <begin position="237"/>
        <end position="444"/>
    </location>
</feature>
<name>A0A067M3G7_BOTB1</name>
<comment type="subcellular location">
    <subcellularLocation>
        <location evidence="1">Nucleus</location>
    </subcellularLocation>
</comment>
<feature type="domain" description="Small nuclear ribonucleoprotein Prp3 C-terminal" evidence="6">
    <location>
        <begin position="468"/>
        <end position="625"/>
    </location>
</feature>
<feature type="region of interest" description="Disordered" evidence="5">
    <location>
        <begin position="62"/>
        <end position="105"/>
    </location>
</feature>
<keyword evidence="3" id="KW-0508">mRNA splicing</keyword>
<dbReference type="Pfam" id="PF08572">
    <property type="entry name" value="PRP3"/>
    <property type="match status" value="1"/>
</dbReference>
<evidence type="ECO:0000256" key="2">
    <source>
        <dbReference type="ARBA" id="ARBA00022664"/>
    </source>
</evidence>
<dbReference type="InterPro" id="IPR013881">
    <property type="entry name" value="Pre-mRNA_splic_Prp3_dom"/>
</dbReference>
<dbReference type="AlphaFoldDB" id="A0A067M3G7"/>
<dbReference type="STRING" id="930990.A0A067M3G7"/>
<evidence type="ECO:0000256" key="1">
    <source>
        <dbReference type="ARBA" id="ARBA00004123"/>
    </source>
</evidence>
<dbReference type="OrthoDB" id="10264544at2759"/>
<evidence type="ECO:0000313" key="9">
    <source>
        <dbReference type="Proteomes" id="UP000027195"/>
    </source>
</evidence>
<dbReference type="InterPro" id="IPR010541">
    <property type="entry name" value="Prp3_C"/>
</dbReference>
<evidence type="ECO:0000259" key="6">
    <source>
        <dbReference type="Pfam" id="PF06544"/>
    </source>
</evidence>
<feature type="region of interest" description="Disordered" evidence="5">
    <location>
        <begin position="544"/>
        <end position="566"/>
    </location>
</feature>
<organism evidence="8 9">
    <name type="scientific">Botryobasidium botryosum (strain FD-172 SS1)</name>
    <dbReference type="NCBI Taxonomy" id="930990"/>
    <lineage>
        <taxon>Eukaryota</taxon>
        <taxon>Fungi</taxon>
        <taxon>Dikarya</taxon>
        <taxon>Basidiomycota</taxon>
        <taxon>Agaricomycotina</taxon>
        <taxon>Agaricomycetes</taxon>
        <taxon>Cantharellales</taxon>
        <taxon>Botryobasidiaceae</taxon>
        <taxon>Botryobasidium</taxon>
    </lineage>
</organism>
<evidence type="ECO:0000259" key="7">
    <source>
        <dbReference type="Pfam" id="PF08572"/>
    </source>
</evidence>
<dbReference type="Pfam" id="PF06544">
    <property type="entry name" value="Prp3_C"/>
    <property type="match status" value="1"/>
</dbReference>